<name>A0A4Y8ZTB7_9SPHN</name>
<feature type="domain" description="DUF559" evidence="1">
    <location>
        <begin position="10"/>
        <end position="112"/>
    </location>
</feature>
<keyword evidence="2" id="KW-0540">Nuclease</keyword>
<dbReference type="InterPro" id="IPR011335">
    <property type="entry name" value="Restrct_endonuc-II-like"/>
</dbReference>
<dbReference type="AlphaFoldDB" id="A0A4Y8ZTB7"/>
<dbReference type="Proteomes" id="UP000298213">
    <property type="component" value="Unassembled WGS sequence"/>
</dbReference>
<protein>
    <submittedName>
        <fullName evidence="2">Endonuclease domain-containing protein</fullName>
    </submittedName>
</protein>
<accession>A0A4Y8ZTB7</accession>
<dbReference type="InterPro" id="IPR047216">
    <property type="entry name" value="Endonuclease_DUF559_bact"/>
</dbReference>
<organism evidence="2 3">
    <name type="scientific">Sphingomonas parva</name>
    <dbReference type="NCBI Taxonomy" id="2555898"/>
    <lineage>
        <taxon>Bacteria</taxon>
        <taxon>Pseudomonadati</taxon>
        <taxon>Pseudomonadota</taxon>
        <taxon>Alphaproteobacteria</taxon>
        <taxon>Sphingomonadales</taxon>
        <taxon>Sphingomonadaceae</taxon>
        <taxon>Sphingomonas</taxon>
    </lineage>
</organism>
<reference evidence="2 3" key="1">
    <citation type="submission" date="2019-03" db="EMBL/GenBank/DDBJ databases">
        <title>Genome sequence of Sphingomonas sp. 17J27-24.</title>
        <authorList>
            <person name="Kim M."/>
            <person name="Maeng S."/>
            <person name="Sathiyaraj S."/>
        </authorList>
    </citation>
    <scope>NUCLEOTIDE SEQUENCE [LARGE SCALE GENOMIC DNA]</scope>
    <source>
        <strain evidence="2 3">17J27-24</strain>
    </source>
</reference>
<dbReference type="SUPFAM" id="SSF52980">
    <property type="entry name" value="Restriction endonuclease-like"/>
    <property type="match status" value="1"/>
</dbReference>
<keyword evidence="2" id="KW-0378">Hydrolase</keyword>
<dbReference type="PANTHER" id="PTHR38590:SF1">
    <property type="entry name" value="BLL0828 PROTEIN"/>
    <property type="match status" value="1"/>
</dbReference>
<evidence type="ECO:0000259" key="1">
    <source>
        <dbReference type="Pfam" id="PF04480"/>
    </source>
</evidence>
<evidence type="ECO:0000313" key="3">
    <source>
        <dbReference type="Proteomes" id="UP000298213"/>
    </source>
</evidence>
<dbReference type="OrthoDB" id="9798754at2"/>
<evidence type="ECO:0000313" key="2">
    <source>
        <dbReference type="EMBL" id="TFI58747.1"/>
    </source>
</evidence>
<proteinExistence type="predicted"/>
<keyword evidence="2" id="KW-0255">Endonuclease</keyword>
<dbReference type="GO" id="GO:0004519">
    <property type="term" value="F:endonuclease activity"/>
    <property type="evidence" value="ECO:0007669"/>
    <property type="project" value="UniProtKB-KW"/>
</dbReference>
<dbReference type="Pfam" id="PF04480">
    <property type="entry name" value="DUF559"/>
    <property type="match status" value="1"/>
</dbReference>
<dbReference type="PANTHER" id="PTHR38590">
    <property type="entry name" value="BLL0828 PROTEIN"/>
    <property type="match status" value="1"/>
</dbReference>
<sequence>MESPTNAAVLRARALRRSMSPPEHLLWRALRTRPAGRKFRRQHPLGPFVADFYCAAAKLVIEVDDAAHGLGNRPRQDARRDGWMAAQGLRVIRFDAADVMNNLEAVVAAIAREAVR</sequence>
<dbReference type="Gene3D" id="3.40.960.10">
    <property type="entry name" value="VSR Endonuclease"/>
    <property type="match status" value="1"/>
</dbReference>
<gene>
    <name evidence="2" type="ORF">E2493_07725</name>
</gene>
<dbReference type="InterPro" id="IPR007569">
    <property type="entry name" value="DUF559"/>
</dbReference>
<dbReference type="EMBL" id="SPDV01000012">
    <property type="protein sequence ID" value="TFI58747.1"/>
    <property type="molecule type" value="Genomic_DNA"/>
</dbReference>
<keyword evidence="3" id="KW-1185">Reference proteome</keyword>
<comment type="caution">
    <text evidence="2">The sequence shown here is derived from an EMBL/GenBank/DDBJ whole genome shotgun (WGS) entry which is preliminary data.</text>
</comment>
<dbReference type="CDD" id="cd01038">
    <property type="entry name" value="Endonuclease_DUF559"/>
    <property type="match status" value="1"/>
</dbReference>